<gene>
    <name evidence="2" type="ORF">H4R18_004668</name>
</gene>
<protein>
    <recommendedName>
        <fullName evidence="1">Thioredoxin-like fold domain-containing protein</fullName>
    </recommendedName>
</protein>
<sequence length="184" mass="20286">MDASQGRRYRMLLGGGTVASILHMLEDEHQRPVATTQATLEQKLVGLYFAAAWSAECDAFRAQLLGVSSAHSDDLAVVHISADNHPADMARTMAGTGWLCIPWGEHALRQDLMQQLGVSRGELPRLVVVDGCTHRVISTAARADVERRPLTCVHEWRRSRAGESWRRAWALAWYLALLGLACTG</sequence>
<dbReference type="InterPro" id="IPR012336">
    <property type="entry name" value="Thioredoxin-like_fold"/>
</dbReference>
<dbReference type="Proteomes" id="UP001140217">
    <property type="component" value="Unassembled WGS sequence"/>
</dbReference>
<dbReference type="EMBL" id="JANBUL010000236">
    <property type="protein sequence ID" value="KAJ2778305.1"/>
    <property type="molecule type" value="Genomic_DNA"/>
</dbReference>
<accession>A0A9W8LEH6</accession>
<dbReference type="AlphaFoldDB" id="A0A9W8LEH6"/>
<dbReference type="OrthoDB" id="409136at2759"/>
<keyword evidence="3" id="KW-1185">Reference proteome</keyword>
<evidence type="ECO:0000313" key="3">
    <source>
        <dbReference type="Proteomes" id="UP001140217"/>
    </source>
</evidence>
<evidence type="ECO:0000259" key="1">
    <source>
        <dbReference type="Pfam" id="PF13905"/>
    </source>
</evidence>
<dbReference type="Gene3D" id="3.40.30.10">
    <property type="entry name" value="Glutaredoxin"/>
    <property type="match status" value="1"/>
</dbReference>
<evidence type="ECO:0000313" key="2">
    <source>
        <dbReference type="EMBL" id="KAJ2778305.1"/>
    </source>
</evidence>
<dbReference type="SUPFAM" id="SSF52833">
    <property type="entry name" value="Thioredoxin-like"/>
    <property type="match status" value="1"/>
</dbReference>
<feature type="domain" description="Thioredoxin-like fold" evidence="1">
    <location>
        <begin position="43"/>
        <end position="130"/>
    </location>
</feature>
<dbReference type="PANTHER" id="PTHR46472">
    <property type="entry name" value="NUCLEOREDOXIN"/>
    <property type="match status" value="1"/>
</dbReference>
<dbReference type="GO" id="GO:0031397">
    <property type="term" value="P:negative regulation of protein ubiquitination"/>
    <property type="evidence" value="ECO:0007669"/>
    <property type="project" value="TreeGrafter"/>
</dbReference>
<reference evidence="2" key="1">
    <citation type="submission" date="2022-07" db="EMBL/GenBank/DDBJ databases">
        <title>Phylogenomic reconstructions and comparative analyses of Kickxellomycotina fungi.</title>
        <authorList>
            <person name="Reynolds N.K."/>
            <person name="Stajich J.E."/>
            <person name="Barry K."/>
            <person name="Grigoriev I.V."/>
            <person name="Crous P."/>
            <person name="Smith M.E."/>
        </authorList>
    </citation>
    <scope>NUCLEOTIDE SEQUENCE</scope>
    <source>
        <strain evidence="2">NBRC 105414</strain>
    </source>
</reference>
<comment type="caution">
    <text evidence="2">The sequence shown here is derived from an EMBL/GenBank/DDBJ whole genome shotgun (WGS) entry which is preliminary data.</text>
</comment>
<dbReference type="PANTHER" id="PTHR46472:SF1">
    <property type="entry name" value="NUCLEOREDOXIN"/>
    <property type="match status" value="1"/>
</dbReference>
<organism evidence="2 3">
    <name type="scientific">Coemansia javaensis</name>
    <dbReference type="NCBI Taxonomy" id="2761396"/>
    <lineage>
        <taxon>Eukaryota</taxon>
        <taxon>Fungi</taxon>
        <taxon>Fungi incertae sedis</taxon>
        <taxon>Zoopagomycota</taxon>
        <taxon>Kickxellomycotina</taxon>
        <taxon>Kickxellomycetes</taxon>
        <taxon>Kickxellales</taxon>
        <taxon>Kickxellaceae</taxon>
        <taxon>Coemansia</taxon>
    </lineage>
</organism>
<dbReference type="GO" id="GO:0004791">
    <property type="term" value="F:thioredoxin-disulfide reductase (NADPH) activity"/>
    <property type="evidence" value="ECO:0007669"/>
    <property type="project" value="TreeGrafter"/>
</dbReference>
<proteinExistence type="predicted"/>
<dbReference type="InterPro" id="IPR036249">
    <property type="entry name" value="Thioredoxin-like_sf"/>
</dbReference>
<name>A0A9W8LEH6_9FUNG</name>
<dbReference type="GO" id="GO:0005634">
    <property type="term" value="C:nucleus"/>
    <property type="evidence" value="ECO:0007669"/>
    <property type="project" value="TreeGrafter"/>
</dbReference>
<dbReference type="Pfam" id="PF13905">
    <property type="entry name" value="Thioredoxin_8"/>
    <property type="match status" value="1"/>
</dbReference>